<keyword evidence="1" id="KW-1133">Transmembrane helix</keyword>
<dbReference type="AlphaFoldDB" id="A0A955L3F0"/>
<feature type="transmembrane region" description="Helical" evidence="1">
    <location>
        <begin position="166"/>
        <end position="185"/>
    </location>
</feature>
<sequence length="278" mass="31430">MKKFNISARLKIIFFSIALVSLQLGLELSLGKYFDKDDLLPYIQAFIVAVVFYISAWIVLRFRRNRAGHLAVILPTALSVFLISAFAYLLFEQLGVRVIYRTISILGLAVLWGYFYIVLLMVNILFKSILSPLPLAKAARTAMYITSVFSIFIATIILLSLPIHPVFPIILSGLVVLIYVFVNLWFTELRDKDSARLGGLAASIVMLTVFVLLNWPVSAIFIALLVSIFVYVFIGIVINILSGTLNRGMWFEYFLLIFLATFIILKVSDWGINKIPFI</sequence>
<feature type="transmembrane region" description="Helical" evidence="1">
    <location>
        <begin position="138"/>
        <end position="160"/>
    </location>
</feature>
<feature type="transmembrane region" description="Helical" evidence="1">
    <location>
        <begin position="253"/>
        <end position="272"/>
    </location>
</feature>
<name>A0A955L3F0_9BACT</name>
<gene>
    <name evidence="2" type="ORF">KC660_02000</name>
</gene>
<dbReference type="EMBL" id="JAGQLG010000072">
    <property type="protein sequence ID" value="MCA9382159.1"/>
    <property type="molecule type" value="Genomic_DNA"/>
</dbReference>
<evidence type="ECO:0000256" key="1">
    <source>
        <dbReference type="SAM" id="Phobius"/>
    </source>
</evidence>
<reference evidence="2" key="2">
    <citation type="journal article" date="2021" name="Microbiome">
        <title>Successional dynamics and alternative stable states in a saline activated sludge microbial community over 9 years.</title>
        <authorList>
            <person name="Wang Y."/>
            <person name="Ye J."/>
            <person name="Ju F."/>
            <person name="Liu L."/>
            <person name="Boyd J.A."/>
            <person name="Deng Y."/>
            <person name="Parks D.H."/>
            <person name="Jiang X."/>
            <person name="Yin X."/>
            <person name="Woodcroft B.J."/>
            <person name="Tyson G.W."/>
            <person name="Hugenholtz P."/>
            <person name="Polz M.F."/>
            <person name="Zhang T."/>
        </authorList>
    </citation>
    <scope>NUCLEOTIDE SEQUENCE</scope>
    <source>
        <strain evidence="2">HKST-UBA10</strain>
    </source>
</reference>
<feature type="transmembrane region" description="Helical" evidence="1">
    <location>
        <begin position="72"/>
        <end position="91"/>
    </location>
</feature>
<evidence type="ECO:0000313" key="2">
    <source>
        <dbReference type="EMBL" id="MCA9382159.1"/>
    </source>
</evidence>
<proteinExistence type="predicted"/>
<feature type="transmembrane region" description="Helical" evidence="1">
    <location>
        <begin position="103"/>
        <end position="126"/>
    </location>
</feature>
<keyword evidence="1" id="KW-0472">Membrane</keyword>
<evidence type="ECO:0000313" key="3">
    <source>
        <dbReference type="Proteomes" id="UP000782843"/>
    </source>
</evidence>
<protein>
    <submittedName>
        <fullName evidence="2">Uncharacterized protein</fullName>
    </submittedName>
</protein>
<feature type="transmembrane region" description="Helical" evidence="1">
    <location>
        <begin position="219"/>
        <end position="241"/>
    </location>
</feature>
<feature type="transmembrane region" description="Helical" evidence="1">
    <location>
        <begin position="197"/>
        <end position="213"/>
    </location>
</feature>
<organism evidence="2 3">
    <name type="scientific">Candidatus Dojkabacteria bacterium</name>
    <dbReference type="NCBI Taxonomy" id="2099670"/>
    <lineage>
        <taxon>Bacteria</taxon>
        <taxon>Candidatus Dojkabacteria</taxon>
    </lineage>
</organism>
<keyword evidence="1" id="KW-0812">Transmembrane</keyword>
<dbReference type="Proteomes" id="UP000782843">
    <property type="component" value="Unassembled WGS sequence"/>
</dbReference>
<feature type="transmembrane region" description="Helical" evidence="1">
    <location>
        <begin position="12"/>
        <end position="30"/>
    </location>
</feature>
<feature type="transmembrane region" description="Helical" evidence="1">
    <location>
        <begin position="42"/>
        <end position="60"/>
    </location>
</feature>
<comment type="caution">
    <text evidence="2">The sequence shown here is derived from an EMBL/GenBank/DDBJ whole genome shotgun (WGS) entry which is preliminary data.</text>
</comment>
<accession>A0A955L3F0</accession>
<reference evidence="2" key="1">
    <citation type="submission" date="2020-04" db="EMBL/GenBank/DDBJ databases">
        <authorList>
            <person name="Zhang T."/>
        </authorList>
    </citation>
    <scope>NUCLEOTIDE SEQUENCE</scope>
    <source>
        <strain evidence="2">HKST-UBA10</strain>
    </source>
</reference>